<evidence type="ECO:0000259" key="11">
    <source>
        <dbReference type="Pfam" id="PF05572"/>
    </source>
</evidence>
<keyword evidence="4 10" id="KW-0732">Signal</keyword>
<evidence type="ECO:0000256" key="1">
    <source>
        <dbReference type="ARBA" id="ARBA00008721"/>
    </source>
</evidence>
<evidence type="ECO:0000256" key="4">
    <source>
        <dbReference type="ARBA" id="ARBA00022729"/>
    </source>
</evidence>
<feature type="domain" description="Peptidase M43 pregnancy-associated plasma-A" evidence="11">
    <location>
        <begin position="217"/>
        <end position="359"/>
    </location>
</feature>
<dbReference type="PROSITE" id="PS51257">
    <property type="entry name" value="PROKAR_LIPOPROTEIN"/>
    <property type="match status" value="1"/>
</dbReference>
<gene>
    <name evidence="12" type="ORF">RM519_08755</name>
</gene>
<name>A0ABU2Y697_9FLAO</name>
<comment type="similarity">
    <text evidence="1">Belongs to the peptidase M43B family.</text>
</comment>
<evidence type="ECO:0000256" key="2">
    <source>
        <dbReference type="ARBA" id="ARBA00022670"/>
    </source>
</evidence>
<protein>
    <submittedName>
        <fullName evidence="12">Zinc metalloprotease</fullName>
    </submittedName>
</protein>
<keyword evidence="8" id="KW-1015">Disulfide bond</keyword>
<keyword evidence="2" id="KW-0645">Protease</keyword>
<dbReference type="PANTHER" id="PTHR47466">
    <property type="match status" value="1"/>
</dbReference>
<sequence length="371" mass="40411">MKKSCLLLLLCTAFLISCEDQSEIVPSSDELSVAQDVDMTDFYLYTDQSDDTGKVANGKGIVEKCFSMKVLNQQLDANPGLYQKMYNVEKHTRQFIAGKKPDRPGGGNGNGGGNGGGGGEEPTPYEGTVNIPVYVHVIYNNSSENISQSQIQSQIDVLNADFSASNGDFSSIPSDFSGVAGNANVQFTLAGTTIKQSNRTSWPTDNSMKYSSNGGQDAISPSTHLNIWVVNYLTSGSNTILGYAQFPGGSQTTDGVVIGHKYFGTNGTATQPFDQGRTGTHEVGHYLNLRHIWGDGRCKQDDFVGDTPSSDRPNYYCPGPNEVISHCRSRDMHMNYMDYVDDSCMYMFTNGQVDRMRALFASGGIREDLIN</sequence>
<feature type="chain" id="PRO_5046353685" evidence="10">
    <location>
        <begin position="23"/>
        <end position="371"/>
    </location>
</feature>
<evidence type="ECO:0000256" key="3">
    <source>
        <dbReference type="ARBA" id="ARBA00022723"/>
    </source>
</evidence>
<dbReference type="GO" id="GO:0008237">
    <property type="term" value="F:metallopeptidase activity"/>
    <property type="evidence" value="ECO:0007669"/>
    <property type="project" value="UniProtKB-KW"/>
</dbReference>
<dbReference type="RefSeq" id="WP_311593333.1">
    <property type="nucleotide sequence ID" value="NZ_JAVRHV010000004.1"/>
</dbReference>
<keyword evidence="3" id="KW-0479">Metal-binding</keyword>
<evidence type="ECO:0000313" key="12">
    <source>
        <dbReference type="EMBL" id="MDT0553331.1"/>
    </source>
</evidence>
<evidence type="ECO:0000256" key="8">
    <source>
        <dbReference type="ARBA" id="ARBA00023157"/>
    </source>
</evidence>
<dbReference type="InterPro" id="IPR024079">
    <property type="entry name" value="MetalloPept_cat_dom_sf"/>
</dbReference>
<evidence type="ECO:0000256" key="7">
    <source>
        <dbReference type="ARBA" id="ARBA00023049"/>
    </source>
</evidence>
<evidence type="ECO:0000256" key="5">
    <source>
        <dbReference type="ARBA" id="ARBA00022801"/>
    </source>
</evidence>
<keyword evidence="5" id="KW-0378">Hydrolase</keyword>
<dbReference type="Proteomes" id="UP001252186">
    <property type="component" value="Unassembled WGS sequence"/>
</dbReference>
<organism evidence="12 13">
    <name type="scientific">Urechidicola vernalis</name>
    <dbReference type="NCBI Taxonomy" id="3075600"/>
    <lineage>
        <taxon>Bacteria</taxon>
        <taxon>Pseudomonadati</taxon>
        <taxon>Bacteroidota</taxon>
        <taxon>Flavobacteriia</taxon>
        <taxon>Flavobacteriales</taxon>
        <taxon>Flavobacteriaceae</taxon>
        <taxon>Urechidicola</taxon>
    </lineage>
</organism>
<dbReference type="Gene3D" id="3.40.390.10">
    <property type="entry name" value="Collagenase (Catalytic Domain)"/>
    <property type="match status" value="1"/>
</dbReference>
<keyword evidence="7 12" id="KW-0482">Metalloprotease</keyword>
<feature type="compositionally biased region" description="Gly residues" evidence="9">
    <location>
        <begin position="104"/>
        <end position="120"/>
    </location>
</feature>
<reference evidence="12 13" key="1">
    <citation type="submission" date="2023-09" db="EMBL/GenBank/DDBJ databases">
        <authorList>
            <person name="Rey-Velasco X."/>
        </authorList>
    </citation>
    <scope>NUCLEOTIDE SEQUENCE [LARGE SCALE GENOMIC DNA]</scope>
    <source>
        <strain evidence="12 13">P050</strain>
    </source>
</reference>
<dbReference type="EMBL" id="JAVRHV010000004">
    <property type="protein sequence ID" value="MDT0553331.1"/>
    <property type="molecule type" value="Genomic_DNA"/>
</dbReference>
<keyword evidence="13" id="KW-1185">Reference proteome</keyword>
<comment type="caution">
    <text evidence="12">The sequence shown here is derived from an EMBL/GenBank/DDBJ whole genome shotgun (WGS) entry which is preliminary data.</text>
</comment>
<dbReference type="PANTHER" id="PTHR47466:SF1">
    <property type="entry name" value="METALLOPROTEASE MEP1 (AFU_ORTHOLOGUE AFUA_1G07730)-RELATED"/>
    <property type="match status" value="1"/>
</dbReference>
<dbReference type="CDD" id="cd04275">
    <property type="entry name" value="ZnMc_pappalysin_like"/>
    <property type="match status" value="1"/>
</dbReference>
<proteinExistence type="inferred from homology"/>
<feature type="signal peptide" evidence="10">
    <location>
        <begin position="1"/>
        <end position="22"/>
    </location>
</feature>
<keyword evidence="6" id="KW-0862">Zinc</keyword>
<accession>A0ABU2Y697</accession>
<evidence type="ECO:0000256" key="9">
    <source>
        <dbReference type="SAM" id="MobiDB-lite"/>
    </source>
</evidence>
<evidence type="ECO:0000256" key="10">
    <source>
        <dbReference type="SAM" id="SignalP"/>
    </source>
</evidence>
<dbReference type="SUPFAM" id="SSF55486">
    <property type="entry name" value="Metalloproteases ('zincins'), catalytic domain"/>
    <property type="match status" value="1"/>
</dbReference>
<evidence type="ECO:0000313" key="13">
    <source>
        <dbReference type="Proteomes" id="UP001252186"/>
    </source>
</evidence>
<feature type="region of interest" description="Disordered" evidence="9">
    <location>
        <begin position="97"/>
        <end position="125"/>
    </location>
</feature>
<dbReference type="Pfam" id="PF05572">
    <property type="entry name" value="Peptidase_M43"/>
    <property type="match status" value="1"/>
</dbReference>
<dbReference type="InterPro" id="IPR008754">
    <property type="entry name" value="Peptidase_M43"/>
</dbReference>
<evidence type="ECO:0000256" key="6">
    <source>
        <dbReference type="ARBA" id="ARBA00022833"/>
    </source>
</evidence>